<organism evidence="1 2">
    <name type="scientific">Rangifer tarandus platyrhynchus</name>
    <name type="common">Svalbard reindeer</name>
    <dbReference type="NCBI Taxonomy" id="3082113"/>
    <lineage>
        <taxon>Eukaryota</taxon>
        <taxon>Metazoa</taxon>
        <taxon>Chordata</taxon>
        <taxon>Craniata</taxon>
        <taxon>Vertebrata</taxon>
        <taxon>Euteleostomi</taxon>
        <taxon>Mammalia</taxon>
        <taxon>Eutheria</taxon>
        <taxon>Laurasiatheria</taxon>
        <taxon>Artiodactyla</taxon>
        <taxon>Ruminantia</taxon>
        <taxon>Pecora</taxon>
        <taxon>Cervidae</taxon>
        <taxon>Odocoileinae</taxon>
        <taxon>Rangifer</taxon>
    </lineage>
</organism>
<accession>A0ABN8ZQ51</accession>
<reference evidence="1" key="1">
    <citation type="submission" date="2023-04" db="EMBL/GenBank/DDBJ databases">
        <authorList>
            <consortium name="ELIXIR-Norway"/>
        </authorList>
    </citation>
    <scope>NUCLEOTIDE SEQUENCE [LARGE SCALE GENOMIC DNA]</scope>
</reference>
<evidence type="ECO:0000313" key="2">
    <source>
        <dbReference type="Proteomes" id="UP001176941"/>
    </source>
</evidence>
<keyword evidence="2" id="KW-1185">Reference proteome</keyword>
<sequence length="100" mass="11494">MSVSCQQHRIHYNLSSEIKYVYRLWASPWQIISERKLFSHDTPYSLIHSDPPAPRRVVATPHRGSPQCDEVPGPPGTCYGLMTVTKMYTDLYSSQHHPLI</sequence>
<proteinExistence type="predicted"/>
<gene>
    <name evidence="1" type="ORF">MRATA1EN1_LOCUS24861</name>
</gene>
<name>A0ABN8ZQ51_RANTA</name>
<dbReference type="Proteomes" id="UP001176941">
    <property type="component" value="Chromosome 5"/>
</dbReference>
<dbReference type="EMBL" id="OX459941">
    <property type="protein sequence ID" value="CAI9175899.1"/>
    <property type="molecule type" value="Genomic_DNA"/>
</dbReference>
<evidence type="ECO:0000313" key="1">
    <source>
        <dbReference type="EMBL" id="CAI9175899.1"/>
    </source>
</evidence>
<protein>
    <submittedName>
        <fullName evidence="1">Uncharacterized protein</fullName>
    </submittedName>
</protein>